<evidence type="ECO:0000259" key="12">
    <source>
        <dbReference type="PROSITE" id="PS50880"/>
    </source>
</evidence>
<dbReference type="PRINTS" id="PR00418">
    <property type="entry name" value="TPI2FAMILY"/>
</dbReference>
<feature type="site" description="Interaction with DNA" evidence="10">
    <location>
        <position position="527"/>
    </location>
</feature>
<dbReference type="GO" id="GO:0005524">
    <property type="term" value="F:ATP binding"/>
    <property type="evidence" value="ECO:0007669"/>
    <property type="project" value="UniProtKB-UniRule"/>
</dbReference>
<dbReference type="Gene3D" id="3.30.230.10">
    <property type="match status" value="1"/>
</dbReference>
<comment type="similarity">
    <text evidence="2 10">Belongs to the type II topoisomerase GyrB family.</text>
</comment>
<accession>A0A7Y9S004</accession>
<dbReference type="InterPro" id="IPR013760">
    <property type="entry name" value="Topo_IIA-like_dom_sf"/>
</dbReference>
<feature type="site" description="Interaction with DNA" evidence="10">
    <location>
        <position position="524"/>
    </location>
</feature>
<evidence type="ECO:0000256" key="9">
    <source>
        <dbReference type="ARBA" id="ARBA00023235"/>
    </source>
</evidence>
<dbReference type="FunFam" id="3.30.565.10:FF:000002">
    <property type="entry name" value="DNA gyrase subunit B"/>
    <property type="match status" value="1"/>
</dbReference>
<feature type="binding site" evidence="10">
    <location>
        <position position="573"/>
    </location>
    <ligand>
        <name>Mg(2+)</name>
        <dbReference type="ChEBI" id="CHEBI:18420"/>
        <label>1</label>
        <note>catalytic</note>
    </ligand>
</feature>
<dbReference type="EMBL" id="JACCAA010000001">
    <property type="protein sequence ID" value="NYG59410.1"/>
    <property type="molecule type" value="Genomic_DNA"/>
</dbReference>
<keyword evidence="7 10" id="KW-0799">Topoisomerase</keyword>
<comment type="cofactor">
    <cofactor evidence="10">
        <name>Mg(2+)</name>
        <dbReference type="ChEBI" id="CHEBI:18420"/>
    </cofactor>
    <cofactor evidence="10">
        <name>Mn(2+)</name>
        <dbReference type="ChEBI" id="CHEBI:29035"/>
    </cofactor>
    <cofactor evidence="10">
        <name>Ca(2+)</name>
        <dbReference type="ChEBI" id="CHEBI:29108"/>
    </cofactor>
    <text evidence="10">Binds two Mg(2+) per subunit. The magnesium ions form salt bridges with both the protein and the DNA. Can also accept other divalent metal cations, such as Mn(2+) or Ca(2+).</text>
</comment>
<dbReference type="SMART" id="SM00433">
    <property type="entry name" value="TOP2c"/>
    <property type="match status" value="1"/>
</dbReference>
<evidence type="ECO:0000313" key="14">
    <source>
        <dbReference type="Proteomes" id="UP000540656"/>
    </source>
</evidence>
<dbReference type="HAMAP" id="MF_01898">
    <property type="entry name" value="GyrB"/>
    <property type="match status" value="1"/>
</dbReference>
<dbReference type="GO" id="GO:0046872">
    <property type="term" value="F:metal ion binding"/>
    <property type="evidence" value="ECO:0007669"/>
    <property type="project" value="UniProtKB-KW"/>
</dbReference>
<evidence type="ECO:0000256" key="8">
    <source>
        <dbReference type="ARBA" id="ARBA00023125"/>
    </source>
</evidence>
<comment type="caution">
    <text evidence="13">The sequence shown here is derived from an EMBL/GenBank/DDBJ whole genome shotgun (WGS) entry which is preliminary data.</text>
</comment>
<evidence type="ECO:0000256" key="7">
    <source>
        <dbReference type="ARBA" id="ARBA00023029"/>
    </source>
</evidence>
<keyword evidence="6 10" id="KW-0460">Magnesium</keyword>
<dbReference type="GO" id="GO:0006265">
    <property type="term" value="P:DNA topological change"/>
    <property type="evidence" value="ECO:0007669"/>
    <property type="project" value="UniProtKB-UniRule"/>
</dbReference>
<dbReference type="SMART" id="SM00387">
    <property type="entry name" value="HATPase_c"/>
    <property type="match status" value="1"/>
</dbReference>
<dbReference type="PANTHER" id="PTHR45866:SF1">
    <property type="entry name" value="DNA GYRASE SUBUNIT B, MITOCHONDRIAL"/>
    <property type="match status" value="1"/>
</dbReference>
<dbReference type="InterPro" id="IPR018522">
    <property type="entry name" value="TopoIIA_CS"/>
</dbReference>
<dbReference type="Pfam" id="PF01751">
    <property type="entry name" value="Toprim"/>
    <property type="match status" value="1"/>
</dbReference>
<dbReference type="NCBIfam" id="NF004189">
    <property type="entry name" value="PRK05644.1"/>
    <property type="match status" value="1"/>
</dbReference>
<dbReference type="PANTHER" id="PTHR45866">
    <property type="entry name" value="DNA GYRASE/TOPOISOMERASE SUBUNIT B"/>
    <property type="match status" value="1"/>
</dbReference>
<dbReference type="Proteomes" id="UP000540656">
    <property type="component" value="Unassembled WGS sequence"/>
</dbReference>
<dbReference type="InterPro" id="IPR003594">
    <property type="entry name" value="HATPase_dom"/>
</dbReference>
<dbReference type="PRINTS" id="PR01159">
    <property type="entry name" value="DNAGYRASEB"/>
</dbReference>
<dbReference type="SUPFAM" id="SSF55874">
    <property type="entry name" value="ATPase domain of HSP90 chaperone/DNA topoisomerase II/histidine kinase"/>
    <property type="match status" value="1"/>
</dbReference>
<sequence length="717" mass="78726">MPDNDEVETTQAQESAPKAPQASSGQVSHDSVNTAPDEGSTYDASAITVLEGLEAVRKRPGMYIGSTGERGLHHLIWEIVDNAVDESLAGYCDRIVLTLQADGGIRVDDNGRGIPTDTAPGQEMPAATMALTMLHAGGKFGGGGYKVSGGLHGVGVSVVNALSTRLVLHVKNRGRLWEQSFQLGVPDFDLREVRELADDEGTGTTVTYYASEDIFETTDYSLETITNRIREMAFLNKGLEMVVRDERPSADDLAEAVADETVAGDVDQAGADAIKPVAEGGIEQVFKYDKGLVDYVEHLNRRKDKANPSVISFEADSANNGTHMSLELAMQWNTSYTESVHTFANNINTHEGGTHEEGFRAALTTLVNHWGEEWGLIKKKEDRVSGDDIREGLTAIISIKLGEPQFEGQTKTKLGNTEAKGFVQRTVNEELGAWLEENPQEGRDIIRKAQAAASARIAARKARDLARNRKGLLGGGGLPGKLADCQSTNPAECEVFIVEGDSAGGSAKQGRDPRIQAILPIRGKILNVEKARIDKVLGNQEVQAIISALGTGILQEEFNLEKLRYHKIVLMADADVDGHHINTLLLTLLFRFMKPLIEQGYVYMAQPPLYRLRWNKPAEHEFVYSDSERDALMKAGLEAGKKLPKENPVQRYKGLGEMNADELWETTMDPDQRLMLQVTLDDAAQADEIFSILMGEDVEQRRSFIQRNAKDVRFLDI</sequence>
<evidence type="ECO:0000256" key="5">
    <source>
        <dbReference type="ARBA" id="ARBA00022840"/>
    </source>
</evidence>
<keyword evidence="4 10" id="KW-0547">Nucleotide-binding</keyword>
<dbReference type="SUPFAM" id="SSF54211">
    <property type="entry name" value="Ribosomal protein S5 domain 2-like"/>
    <property type="match status" value="1"/>
</dbReference>
<dbReference type="PROSITE" id="PS50880">
    <property type="entry name" value="TOPRIM"/>
    <property type="match status" value="1"/>
</dbReference>
<dbReference type="Gene3D" id="3.30.565.10">
    <property type="entry name" value="Histidine kinase-like ATPase, C-terminal domain"/>
    <property type="match status" value="1"/>
</dbReference>
<keyword evidence="9 10" id="KW-0413">Isomerase</keyword>
<protein>
    <recommendedName>
        <fullName evidence="10">DNA gyrase subunit B</fullName>
        <ecNumber evidence="10">5.6.2.2</ecNumber>
    </recommendedName>
</protein>
<dbReference type="AlphaFoldDB" id="A0A7Y9S004"/>
<dbReference type="GO" id="GO:0005694">
    <property type="term" value="C:chromosome"/>
    <property type="evidence" value="ECO:0007669"/>
    <property type="project" value="InterPro"/>
</dbReference>
<comment type="function">
    <text evidence="10">A type II topoisomerase that negatively supercoils closed circular double-stranded (ds) DNA in an ATP-dependent manner to modulate DNA topology and maintain chromosomes in an underwound state. Negative supercoiling favors strand separation, and DNA replication, transcription, recombination and repair, all of which involve strand separation. Also able to catalyze the interconversion of other topological isomers of dsDNA rings, including catenanes and knotted rings. Type II topoisomerases break and join 2 DNA strands simultaneously in an ATP-dependent manner.</text>
</comment>
<evidence type="ECO:0000313" key="13">
    <source>
        <dbReference type="EMBL" id="NYG59410.1"/>
    </source>
</evidence>
<dbReference type="InterPro" id="IPR013506">
    <property type="entry name" value="Topo_IIA_bsu_dom2"/>
</dbReference>
<dbReference type="FunFam" id="3.30.230.10:FF:000005">
    <property type="entry name" value="DNA gyrase subunit B"/>
    <property type="match status" value="1"/>
</dbReference>
<dbReference type="Pfam" id="PF00986">
    <property type="entry name" value="DNA_gyraseB_C"/>
    <property type="match status" value="1"/>
</dbReference>
<comment type="subunit">
    <text evidence="10">Heterotetramer, composed of two GyrA and two GyrB chains. In the heterotetramer, GyrA contains the active site tyrosine that forms a transient covalent intermediate with DNA, while GyrB binds cofactors and catalyzes ATP hydrolysis.</text>
</comment>
<evidence type="ECO:0000256" key="1">
    <source>
        <dbReference type="ARBA" id="ARBA00000185"/>
    </source>
</evidence>
<dbReference type="InterPro" id="IPR011557">
    <property type="entry name" value="GyrB"/>
</dbReference>
<dbReference type="GO" id="GO:0003677">
    <property type="term" value="F:DNA binding"/>
    <property type="evidence" value="ECO:0007669"/>
    <property type="project" value="UniProtKB-KW"/>
</dbReference>
<dbReference type="SUPFAM" id="SSF56719">
    <property type="entry name" value="Type II DNA topoisomerase"/>
    <property type="match status" value="1"/>
</dbReference>
<dbReference type="Pfam" id="PF00204">
    <property type="entry name" value="DNA_gyraseB"/>
    <property type="match status" value="1"/>
</dbReference>
<dbReference type="Gene3D" id="3.40.50.670">
    <property type="match status" value="1"/>
</dbReference>
<feature type="binding site" evidence="10">
    <location>
        <position position="575"/>
    </location>
    <ligand>
        <name>Mg(2+)</name>
        <dbReference type="ChEBI" id="CHEBI:18420"/>
        <label>2</label>
    </ligand>
</feature>
<dbReference type="GO" id="GO:0006261">
    <property type="term" value="P:DNA-templated DNA replication"/>
    <property type="evidence" value="ECO:0007669"/>
    <property type="project" value="UniProtKB-UniRule"/>
</dbReference>
<dbReference type="Pfam" id="PF02518">
    <property type="entry name" value="HATPase_c"/>
    <property type="match status" value="1"/>
</dbReference>
<dbReference type="InterPro" id="IPR002288">
    <property type="entry name" value="DNA_gyrase_B_C"/>
</dbReference>
<feature type="binding site" evidence="10">
    <location>
        <position position="573"/>
    </location>
    <ligand>
        <name>Mg(2+)</name>
        <dbReference type="ChEBI" id="CHEBI:18420"/>
        <label>2</label>
    </ligand>
</feature>
<organism evidence="13 14">
    <name type="scientific">Nocardioides daedukensis</name>
    <dbReference type="NCBI Taxonomy" id="634462"/>
    <lineage>
        <taxon>Bacteria</taxon>
        <taxon>Bacillati</taxon>
        <taxon>Actinomycetota</taxon>
        <taxon>Actinomycetes</taxon>
        <taxon>Propionibacteriales</taxon>
        <taxon>Nocardioidaceae</taxon>
        <taxon>Nocardioides</taxon>
    </lineage>
</organism>
<keyword evidence="3 10" id="KW-0479">Metal-binding</keyword>
<comment type="catalytic activity">
    <reaction evidence="1 10">
        <text>ATP-dependent breakage, passage and rejoining of double-stranded DNA.</text>
        <dbReference type="EC" id="5.6.2.2"/>
    </reaction>
</comment>
<keyword evidence="14" id="KW-1185">Reference proteome</keyword>
<feature type="binding site" evidence="10">
    <location>
        <position position="499"/>
    </location>
    <ligand>
        <name>Mg(2+)</name>
        <dbReference type="ChEBI" id="CHEBI:18420"/>
        <label>1</label>
        <note>catalytic</note>
    </ligand>
</feature>
<dbReference type="InterPro" id="IPR014721">
    <property type="entry name" value="Ribsml_uS5_D2-typ_fold_subgr"/>
</dbReference>
<dbReference type="InterPro" id="IPR020568">
    <property type="entry name" value="Ribosomal_Su5_D2-typ_SF"/>
</dbReference>
<dbReference type="PROSITE" id="PS00177">
    <property type="entry name" value="TOPOISOMERASE_II"/>
    <property type="match status" value="1"/>
</dbReference>
<dbReference type="GO" id="GO:0005737">
    <property type="term" value="C:cytoplasm"/>
    <property type="evidence" value="ECO:0007669"/>
    <property type="project" value="UniProtKB-SubCell"/>
</dbReference>
<dbReference type="CDD" id="cd00822">
    <property type="entry name" value="TopoII_Trans_DNA_gyrase"/>
    <property type="match status" value="1"/>
</dbReference>
<comment type="miscellaneous">
    <text evidence="10">Few gyrases are as efficient as E.coli at forming negative supercoils. Not all organisms have 2 type II topoisomerases; in organisms with a single type II topoisomerase this enzyme also has to decatenate newly replicated chromosomes.</text>
</comment>
<dbReference type="InterPro" id="IPR013759">
    <property type="entry name" value="Topo_IIA_B_C"/>
</dbReference>
<evidence type="ECO:0000256" key="4">
    <source>
        <dbReference type="ARBA" id="ARBA00022741"/>
    </source>
</evidence>
<dbReference type="NCBIfam" id="TIGR01059">
    <property type="entry name" value="gyrB"/>
    <property type="match status" value="1"/>
</dbReference>
<comment type="subcellular location">
    <subcellularLocation>
        <location evidence="10">Cytoplasm</location>
    </subcellularLocation>
</comment>
<evidence type="ECO:0000256" key="10">
    <source>
        <dbReference type="HAMAP-Rule" id="MF_01898"/>
    </source>
</evidence>
<evidence type="ECO:0000256" key="3">
    <source>
        <dbReference type="ARBA" id="ARBA00022723"/>
    </source>
</evidence>
<dbReference type="FunFam" id="3.40.50.670:FF:000002">
    <property type="entry name" value="DNA gyrase subunit B"/>
    <property type="match status" value="1"/>
</dbReference>
<keyword evidence="10" id="KW-0963">Cytoplasm</keyword>
<dbReference type="InterPro" id="IPR001241">
    <property type="entry name" value="Topo_IIA"/>
</dbReference>
<dbReference type="InterPro" id="IPR036890">
    <property type="entry name" value="HATPase_C_sf"/>
</dbReference>
<dbReference type="GO" id="GO:0034335">
    <property type="term" value="F:DNA negative supercoiling activity"/>
    <property type="evidence" value="ECO:0007669"/>
    <property type="project" value="UniProtKB-ARBA"/>
</dbReference>
<evidence type="ECO:0000256" key="2">
    <source>
        <dbReference type="ARBA" id="ARBA00010708"/>
    </source>
</evidence>
<name>A0A7Y9S004_9ACTN</name>
<reference evidence="13 14" key="1">
    <citation type="submission" date="2020-07" db="EMBL/GenBank/DDBJ databases">
        <title>Sequencing the genomes of 1000 actinobacteria strains.</title>
        <authorList>
            <person name="Klenk H.-P."/>
        </authorList>
    </citation>
    <scope>NUCLEOTIDE SEQUENCE [LARGE SCALE GENOMIC DNA]</scope>
    <source>
        <strain evidence="13 14">DSM 23819</strain>
    </source>
</reference>
<feature type="domain" description="Toprim" evidence="12">
    <location>
        <begin position="493"/>
        <end position="608"/>
    </location>
</feature>
<dbReference type="InterPro" id="IPR000565">
    <property type="entry name" value="Topo_IIA_B"/>
</dbReference>
<dbReference type="RefSeq" id="WP_179502461.1">
    <property type="nucleotide sequence ID" value="NZ_JACCAA010000001.1"/>
</dbReference>
<proteinExistence type="inferred from homology"/>
<keyword evidence="5 10" id="KW-0067">ATP-binding</keyword>
<dbReference type="InterPro" id="IPR006171">
    <property type="entry name" value="TOPRIM_dom"/>
</dbReference>
<dbReference type="EC" id="5.6.2.2" evidence="10"/>
<gene>
    <name evidence="10" type="primary">gyrB</name>
    <name evidence="13" type="ORF">BJ980_002333</name>
</gene>
<keyword evidence="8" id="KW-0238">DNA-binding</keyword>
<evidence type="ECO:0000256" key="11">
    <source>
        <dbReference type="SAM" id="MobiDB-lite"/>
    </source>
</evidence>
<feature type="compositionally biased region" description="Polar residues" evidence="11">
    <location>
        <begin position="21"/>
        <end position="34"/>
    </location>
</feature>
<feature type="region of interest" description="Disordered" evidence="11">
    <location>
        <begin position="1"/>
        <end position="40"/>
    </location>
</feature>
<evidence type="ECO:0000256" key="6">
    <source>
        <dbReference type="ARBA" id="ARBA00022842"/>
    </source>
</evidence>